<proteinExistence type="predicted"/>
<dbReference type="Pfam" id="PF00561">
    <property type="entry name" value="Abhydrolase_1"/>
    <property type="match status" value="1"/>
</dbReference>
<name>A0A5M3XXT3_9ACTN</name>
<feature type="domain" description="AB hydrolase-1" evidence="1">
    <location>
        <begin position="32"/>
        <end position="268"/>
    </location>
</feature>
<dbReference type="InterPro" id="IPR000639">
    <property type="entry name" value="Epox_hydrolase-like"/>
</dbReference>
<sequence length="292" mass="32345">MVTSPTVSRGQTQRELQTERGVLRYHDFGDGPPLVMLHGSGPGVSGWGNFRDNLPALGAHFRCLVLEFPGYGISDPTGEPPAIASAGSVPRFLDGLGLDRVLLLGNSMGGGVATRFAMANPERVAKLVTIGGIGVNILNPFPSEGIVLLSEFADDPTREKLRRWLDSMVFDPALITDELFEERWQLATSHDALRSMRESYGREAMRRRMAPSADEVPYWARFGAVAAPTLIAWGRDDRVSPLDMAMVAMRHIPRAELHVFPRCGHWVMQEQRVAFEEQVVAFLRRPDQPGDR</sequence>
<reference evidence="2 3" key="1">
    <citation type="submission" date="2019-10" db="EMBL/GenBank/DDBJ databases">
        <title>Whole genome shotgun sequence of Acrocarpospora pleiomorpha NBRC 16267.</title>
        <authorList>
            <person name="Ichikawa N."/>
            <person name="Kimura A."/>
            <person name="Kitahashi Y."/>
            <person name="Komaki H."/>
            <person name="Oguchi A."/>
        </authorList>
    </citation>
    <scope>NUCLEOTIDE SEQUENCE [LARGE SCALE GENOMIC DNA]</scope>
    <source>
        <strain evidence="2 3">NBRC 16267</strain>
    </source>
</reference>
<dbReference type="AlphaFoldDB" id="A0A5M3XXT3"/>
<gene>
    <name evidence="2" type="ORF">Aple_086690</name>
</gene>
<protein>
    <submittedName>
        <fullName evidence="2">Alpha/beta hydrolase</fullName>
    </submittedName>
</protein>
<dbReference type="PANTHER" id="PTHR43798:SF33">
    <property type="entry name" value="HYDROLASE, PUTATIVE (AFU_ORTHOLOGUE AFUA_2G14860)-RELATED"/>
    <property type="match status" value="1"/>
</dbReference>
<dbReference type="EMBL" id="BLAF01000073">
    <property type="protein sequence ID" value="GES25770.1"/>
    <property type="molecule type" value="Genomic_DNA"/>
</dbReference>
<keyword evidence="2" id="KW-0378">Hydrolase</keyword>
<dbReference type="InterPro" id="IPR050266">
    <property type="entry name" value="AB_hydrolase_sf"/>
</dbReference>
<dbReference type="GO" id="GO:0016020">
    <property type="term" value="C:membrane"/>
    <property type="evidence" value="ECO:0007669"/>
    <property type="project" value="TreeGrafter"/>
</dbReference>
<dbReference type="GO" id="GO:0016787">
    <property type="term" value="F:hydrolase activity"/>
    <property type="evidence" value="ECO:0007669"/>
    <property type="project" value="UniProtKB-KW"/>
</dbReference>
<evidence type="ECO:0000313" key="2">
    <source>
        <dbReference type="EMBL" id="GES25770.1"/>
    </source>
</evidence>
<evidence type="ECO:0000259" key="1">
    <source>
        <dbReference type="Pfam" id="PF00561"/>
    </source>
</evidence>
<dbReference type="InterPro" id="IPR029058">
    <property type="entry name" value="AB_hydrolase_fold"/>
</dbReference>
<accession>A0A5M3XXT3</accession>
<dbReference type="PRINTS" id="PR00111">
    <property type="entry name" value="ABHYDROLASE"/>
</dbReference>
<dbReference type="Proteomes" id="UP000377595">
    <property type="component" value="Unassembled WGS sequence"/>
</dbReference>
<dbReference type="PANTHER" id="PTHR43798">
    <property type="entry name" value="MONOACYLGLYCEROL LIPASE"/>
    <property type="match status" value="1"/>
</dbReference>
<organism evidence="2 3">
    <name type="scientific">Acrocarpospora pleiomorpha</name>
    <dbReference type="NCBI Taxonomy" id="90975"/>
    <lineage>
        <taxon>Bacteria</taxon>
        <taxon>Bacillati</taxon>
        <taxon>Actinomycetota</taxon>
        <taxon>Actinomycetes</taxon>
        <taxon>Streptosporangiales</taxon>
        <taxon>Streptosporangiaceae</taxon>
        <taxon>Acrocarpospora</taxon>
    </lineage>
</organism>
<comment type="caution">
    <text evidence="2">The sequence shown here is derived from an EMBL/GenBank/DDBJ whole genome shotgun (WGS) entry which is preliminary data.</text>
</comment>
<dbReference type="PRINTS" id="PR00412">
    <property type="entry name" value="EPOXHYDRLASE"/>
</dbReference>
<evidence type="ECO:0000313" key="3">
    <source>
        <dbReference type="Proteomes" id="UP000377595"/>
    </source>
</evidence>
<dbReference type="InterPro" id="IPR000073">
    <property type="entry name" value="AB_hydrolase_1"/>
</dbReference>
<keyword evidence="3" id="KW-1185">Reference proteome</keyword>
<dbReference type="Gene3D" id="3.40.50.1820">
    <property type="entry name" value="alpha/beta hydrolase"/>
    <property type="match status" value="1"/>
</dbReference>
<dbReference type="RefSeq" id="WP_344318210.1">
    <property type="nucleotide sequence ID" value="NZ_BAAAHM010000048.1"/>
</dbReference>
<dbReference type="SUPFAM" id="SSF53474">
    <property type="entry name" value="alpha/beta-Hydrolases"/>
    <property type="match status" value="1"/>
</dbReference>